<protein>
    <recommendedName>
        <fullName evidence="3">LysM domain-containing protein</fullName>
    </recommendedName>
</protein>
<proteinExistence type="predicted"/>
<organism evidence="1 2">
    <name type="scientific">Malus baccata</name>
    <name type="common">Siberian crab apple</name>
    <name type="synonym">Pyrus baccata</name>
    <dbReference type="NCBI Taxonomy" id="106549"/>
    <lineage>
        <taxon>Eukaryota</taxon>
        <taxon>Viridiplantae</taxon>
        <taxon>Streptophyta</taxon>
        <taxon>Embryophyta</taxon>
        <taxon>Tracheophyta</taxon>
        <taxon>Spermatophyta</taxon>
        <taxon>Magnoliopsida</taxon>
        <taxon>eudicotyledons</taxon>
        <taxon>Gunneridae</taxon>
        <taxon>Pentapetalae</taxon>
        <taxon>rosids</taxon>
        <taxon>fabids</taxon>
        <taxon>Rosales</taxon>
        <taxon>Rosaceae</taxon>
        <taxon>Amygdaloideae</taxon>
        <taxon>Maleae</taxon>
        <taxon>Malus</taxon>
    </lineage>
</organism>
<evidence type="ECO:0008006" key="3">
    <source>
        <dbReference type="Google" id="ProtNLM"/>
    </source>
</evidence>
<reference evidence="1 2" key="1">
    <citation type="journal article" date="2019" name="G3 (Bethesda)">
        <title>Sequencing of a Wild Apple (Malus baccata) Genome Unravels the Differences Between Cultivated and Wild Apple Species Regarding Disease Resistance and Cold Tolerance.</title>
        <authorList>
            <person name="Chen X."/>
        </authorList>
    </citation>
    <scope>NUCLEOTIDE SEQUENCE [LARGE SCALE GENOMIC DNA]</scope>
    <source>
        <strain evidence="2">cv. Shandingzi</strain>
        <tissue evidence="1">Leaves</tissue>
    </source>
</reference>
<dbReference type="Gene3D" id="3.10.350.10">
    <property type="entry name" value="LysM domain"/>
    <property type="match status" value="1"/>
</dbReference>
<dbReference type="SUPFAM" id="SSF54106">
    <property type="entry name" value="LysM domain"/>
    <property type="match status" value="1"/>
</dbReference>
<name>A0A540LN65_MALBA</name>
<accession>A0A540LN65</accession>
<dbReference type="InterPro" id="IPR036779">
    <property type="entry name" value="LysM_dom_sf"/>
</dbReference>
<dbReference type="EMBL" id="VIEB01000520">
    <property type="protein sequence ID" value="TQD87926.1"/>
    <property type="molecule type" value="Genomic_DNA"/>
</dbReference>
<dbReference type="Proteomes" id="UP000315295">
    <property type="component" value="Unassembled WGS sequence"/>
</dbReference>
<evidence type="ECO:0000313" key="2">
    <source>
        <dbReference type="Proteomes" id="UP000315295"/>
    </source>
</evidence>
<evidence type="ECO:0000313" key="1">
    <source>
        <dbReference type="EMBL" id="TQD87926.1"/>
    </source>
</evidence>
<comment type="caution">
    <text evidence="1">The sequence shown here is derived from an EMBL/GenBank/DDBJ whole genome shotgun (WGS) entry which is preliminary data.</text>
</comment>
<sequence length="249" mass="28252">MTMMMHKQNYVPVNREWLPAFLGERMHFAYFQPPKTKNKNIYLPKKEFSECFRSLELPLFSTSASSIAPLPVTRVAAKSKSSKVFAADASIKSALLNPMNCSVEIMTCNASLYHINIDLKIKEIATLYTVYPSKIRPIKYKKKRDSHINFQWAAFVKEELPKFKVDADFPIHIPCGCVQSQSQIVVTYTVQELDTVSDIGTLLSAKIKNIEDMNKNTTENPSFIVVGWVLFVTVEKNGFRTSRPGETSV</sequence>
<gene>
    <name evidence="1" type="ORF">C1H46_026490</name>
</gene>
<keyword evidence="2" id="KW-1185">Reference proteome</keyword>
<dbReference type="AlphaFoldDB" id="A0A540LN65"/>